<keyword evidence="13" id="KW-0445">Lipid transport</keyword>
<feature type="domain" description="AMP-dependent synthetase/ligase" evidence="21">
    <location>
        <begin position="68"/>
        <end position="427"/>
    </location>
</feature>
<keyword evidence="11" id="KW-0067">ATP-binding</keyword>
<dbReference type="InterPro" id="IPR000873">
    <property type="entry name" value="AMP-dep_synth/lig_dom"/>
</dbReference>
<organism evidence="23 24">
    <name type="scientific">Cryoendolithus antarcticus</name>
    <dbReference type="NCBI Taxonomy" id="1507870"/>
    <lineage>
        <taxon>Eukaryota</taxon>
        <taxon>Fungi</taxon>
        <taxon>Dikarya</taxon>
        <taxon>Ascomycota</taxon>
        <taxon>Pezizomycotina</taxon>
        <taxon>Dothideomycetes</taxon>
        <taxon>Dothideomycetidae</taxon>
        <taxon>Cladosporiales</taxon>
        <taxon>Cladosporiaceae</taxon>
        <taxon>Cryoendolithus</taxon>
    </lineage>
</organism>
<dbReference type="Pfam" id="PF13193">
    <property type="entry name" value="AMP-binding_C"/>
    <property type="match status" value="1"/>
</dbReference>
<comment type="function">
    <text evidence="17">Acyl-CoA synthetase required for both the import of long chain fatty acids (LCFAs) (C14-C18) and the activation very long chain fatty acids (VLCFAs) (C20-C26) by esterification of the fatty acids into metabolically active CoA-thioesters for subsequent degradation or incorporation into phospholipids. The transport and fatty acyl-CoA synthetase activities are genetically separable and are thus independent activities. Esterifies VLCFAs in the peroxisome matrix. The VLCFAs are actively transported into peroxisomes by a PXA1-PXA2 heterodimeric transporter in the peroxisomal membrane.</text>
</comment>
<accession>A0A1V8T8P2</accession>
<keyword evidence="14" id="KW-0472">Membrane</keyword>
<dbReference type="Gene3D" id="3.30.300.30">
    <property type="match status" value="1"/>
</dbReference>
<evidence type="ECO:0000256" key="1">
    <source>
        <dbReference type="ARBA" id="ARBA00004502"/>
    </source>
</evidence>
<keyword evidence="15" id="KW-0576">Peroxisome</keyword>
<keyword evidence="7" id="KW-0436">Ligase</keyword>
<evidence type="ECO:0000259" key="22">
    <source>
        <dbReference type="Pfam" id="PF13193"/>
    </source>
</evidence>
<dbReference type="EMBL" id="NAJO01000014">
    <property type="protein sequence ID" value="OQO07644.1"/>
    <property type="molecule type" value="Genomic_DNA"/>
</dbReference>
<feature type="signal peptide" evidence="20">
    <location>
        <begin position="1"/>
        <end position="16"/>
    </location>
</feature>
<evidence type="ECO:0000256" key="18">
    <source>
        <dbReference type="ARBA" id="ARBA00068795"/>
    </source>
</evidence>
<dbReference type="Proteomes" id="UP000192596">
    <property type="component" value="Unassembled WGS sequence"/>
</dbReference>
<evidence type="ECO:0000256" key="17">
    <source>
        <dbReference type="ARBA" id="ARBA00060276"/>
    </source>
</evidence>
<dbReference type="Gene3D" id="3.40.50.12780">
    <property type="entry name" value="N-terminal domain of ligase-like"/>
    <property type="match status" value="1"/>
</dbReference>
<dbReference type="SUPFAM" id="SSF56801">
    <property type="entry name" value="Acetyl-CoA synthetase-like"/>
    <property type="match status" value="1"/>
</dbReference>
<evidence type="ECO:0000256" key="16">
    <source>
        <dbReference type="ARBA" id="ARBA00051585"/>
    </source>
</evidence>
<evidence type="ECO:0000256" key="15">
    <source>
        <dbReference type="ARBA" id="ARBA00023140"/>
    </source>
</evidence>
<evidence type="ECO:0000313" key="23">
    <source>
        <dbReference type="EMBL" id="OQO07644.1"/>
    </source>
</evidence>
<comment type="similarity">
    <text evidence="4">Belongs to the ATP-dependent AMP-binding enzyme family.</text>
</comment>
<keyword evidence="20" id="KW-0732">Signal</keyword>
<proteinExistence type="inferred from homology"/>
<dbReference type="Pfam" id="PF00501">
    <property type="entry name" value="AMP-binding"/>
    <property type="match status" value="1"/>
</dbReference>
<dbReference type="GO" id="GO:0005324">
    <property type="term" value="F:long-chain fatty acid transmembrane transporter activity"/>
    <property type="evidence" value="ECO:0007669"/>
    <property type="project" value="TreeGrafter"/>
</dbReference>
<evidence type="ECO:0000256" key="12">
    <source>
        <dbReference type="ARBA" id="ARBA00022989"/>
    </source>
</evidence>
<dbReference type="PANTHER" id="PTHR43107:SF15">
    <property type="entry name" value="FATTY ACID TRANSPORT PROTEIN 3, ISOFORM A"/>
    <property type="match status" value="1"/>
</dbReference>
<evidence type="ECO:0000256" key="20">
    <source>
        <dbReference type="SAM" id="SignalP"/>
    </source>
</evidence>
<evidence type="ECO:0000256" key="5">
    <source>
        <dbReference type="ARBA" id="ARBA00022448"/>
    </source>
</evidence>
<dbReference type="GO" id="GO:0005778">
    <property type="term" value="C:peroxisomal membrane"/>
    <property type="evidence" value="ECO:0007669"/>
    <property type="project" value="UniProtKB-SubCell"/>
</dbReference>
<comment type="subcellular location">
    <subcellularLocation>
        <location evidence="3">Cell membrane</location>
        <topology evidence="3">Multi-pass membrane protein</topology>
    </subcellularLocation>
    <subcellularLocation>
        <location evidence="1">Lipid droplet</location>
    </subcellularLocation>
    <subcellularLocation>
        <location evidence="2">Peroxisome membrane</location>
        <topology evidence="2">Multi-pass membrane protein</topology>
    </subcellularLocation>
</comment>
<keyword evidence="5" id="KW-0813">Transport</keyword>
<evidence type="ECO:0000256" key="8">
    <source>
        <dbReference type="ARBA" id="ARBA00022677"/>
    </source>
</evidence>
<dbReference type="InterPro" id="IPR025110">
    <property type="entry name" value="AMP-bd_C"/>
</dbReference>
<dbReference type="InterPro" id="IPR020845">
    <property type="entry name" value="AMP-binding_CS"/>
</dbReference>
<sequence>MAVSAVAAGLAGLTAAAAYLDAKYHIRHDLRAGSLEAAAIDGMQFVTERQIANRLLLYHVLEDHANGKTASNLFLEYEGRTWTYKAFYEDVQRVGNWLLNDLDIQKGEMVALNGPNSAEYLILWFALDGIGARQALINCNLTGEALQHCVKICSARYMLTERSLEPLVESSIAALDESKVQVVYFDESSISSLSSGPPLPEDRRTGIQVSDTKGLIYTSGTTGLPKGTILRTGRWLLTARSMATYLELKPSDKFYTCLPLYHGAAQGLCTTPVLWAGASMTLGRKFSHKTFWPEVSASGANRLQYVGELCRYLVNAPPHPLERQHRVNEAWGNGMRPDVWERFRSRFNIPVIHELYAATDGMGSTFNANRGDFSRSAIGVRGALWDYRNSANQVRLRIDPDTEDLIRDSAGRVVKSAIDEPGEVVHKIDPLMKESAFAGYYQNASSTEKRWMTNVFEKGDLWFRSGDVMRQDHDGRVYFVDRLGDTFRWKSENVSTNEVADVVGAFHQIDEANVYGVAVPNADGRCGCAAVVLKTGTSADALDVAGLARHVVERLPRYAVPIFLRVTAALSYTGTFKVQKGQAKREGIDLDLIEKSGGGNRMFWLRPGGSAYEPFTRDCSLELQDGKVRL</sequence>
<evidence type="ECO:0000256" key="13">
    <source>
        <dbReference type="ARBA" id="ARBA00023055"/>
    </source>
</evidence>
<dbReference type="AlphaFoldDB" id="A0A1V8T8P2"/>
<evidence type="ECO:0000256" key="6">
    <source>
        <dbReference type="ARBA" id="ARBA00022475"/>
    </source>
</evidence>
<keyword evidence="6" id="KW-1003">Cell membrane</keyword>
<dbReference type="InParanoid" id="A0A1V8T8P2"/>
<dbReference type="PANTHER" id="PTHR43107">
    <property type="entry name" value="LONG-CHAIN FATTY ACID TRANSPORT PROTEIN"/>
    <property type="match status" value="1"/>
</dbReference>
<dbReference type="GO" id="GO:0004467">
    <property type="term" value="F:long-chain fatty acid-CoA ligase activity"/>
    <property type="evidence" value="ECO:0007669"/>
    <property type="project" value="TreeGrafter"/>
</dbReference>
<comment type="caution">
    <text evidence="23">The sequence shown here is derived from an EMBL/GenBank/DDBJ whole genome shotgun (WGS) entry which is preliminary data.</text>
</comment>
<dbReference type="OrthoDB" id="10253869at2759"/>
<keyword evidence="9" id="KW-0812">Transmembrane</keyword>
<reference evidence="24" key="1">
    <citation type="submission" date="2017-03" db="EMBL/GenBank/DDBJ databases">
        <title>Genomes of endolithic fungi from Antarctica.</title>
        <authorList>
            <person name="Coleine C."/>
            <person name="Masonjones S."/>
            <person name="Stajich J.E."/>
        </authorList>
    </citation>
    <scope>NUCLEOTIDE SEQUENCE [LARGE SCALE GENOMIC DNA]</scope>
    <source>
        <strain evidence="24">CCFEE 5527</strain>
    </source>
</reference>
<dbReference type="PROSITE" id="PS00455">
    <property type="entry name" value="AMP_BINDING"/>
    <property type="match status" value="1"/>
</dbReference>
<dbReference type="GO" id="GO:0009898">
    <property type="term" value="C:cytoplasmic side of plasma membrane"/>
    <property type="evidence" value="ECO:0007669"/>
    <property type="project" value="TreeGrafter"/>
</dbReference>
<dbReference type="GO" id="GO:0005811">
    <property type="term" value="C:lipid droplet"/>
    <property type="evidence" value="ECO:0007669"/>
    <property type="project" value="UniProtKB-SubCell"/>
</dbReference>
<evidence type="ECO:0000256" key="19">
    <source>
        <dbReference type="ARBA" id="ARBA00078285"/>
    </source>
</evidence>
<dbReference type="InterPro" id="IPR045851">
    <property type="entry name" value="AMP-bd_C_sf"/>
</dbReference>
<dbReference type="InterPro" id="IPR042099">
    <property type="entry name" value="ANL_N_sf"/>
</dbReference>
<comment type="catalytic activity">
    <reaction evidence="16">
        <text>a very long-chain fatty acid + ATP + CoA = a very long-chain fatty acyl-CoA + AMP + diphosphate</text>
        <dbReference type="Rhea" id="RHEA:54536"/>
        <dbReference type="ChEBI" id="CHEBI:30616"/>
        <dbReference type="ChEBI" id="CHEBI:33019"/>
        <dbReference type="ChEBI" id="CHEBI:57287"/>
        <dbReference type="ChEBI" id="CHEBI:58950"/>
        <dbReference type="ChEBI" id="CHEBI:138261"/>
        <dbReference type="ChEBI" id="CHEBI:456215"/>
    </reaction>
</comment>
<keyword evidence="10" id="KW-0547">Nucleotide-binding</keyword>
<keyword evidence="12" id="KW-1133">Transmembrane helix</keyword>
<keyword evidence="8" id="KW-0551">Lipid droplet</keyword>
<evidence type="ECO:0000256" key="2">
    <source>
        <dbReference type="ARBA" id="ARBA00004585"/>
    </source>
</evidence>
<evidence type="ECO:0000256" key="3">
    <source>
        <dbReference type="ARBA" id="ARBA00004651"/>
    </source>
</evidence>
<evidence type="ECO:0000313" key="24">
    <source>
        <dbReference type="Proteomes" id="UP000192596"/>
    </source>
</evidence>
<keyword evidence="24" id="KW-1185">Reference proteome</keyword>
<evidence type="ECO:0000256" key="11">
    <source>
        <dbReference type="ARBA" id="ARBA00022840"/>
    </source>
</evidence>
<name>A0A1V8T8P2_9PEZI</name>
<dbReference type="FunFam" id="3.40.50.12780:FF:000019">
    <property type="entry name" value="Long-chain fatty acid transporter"/>
    <property type="match status" value="1"/>
</dbReference>
<dbReference type="STRING" id="1507870.A0A1V8T8P2"/>
<evidence type="ECO:0000256" key="9">
    <source>
        <dbReference type="ARBA" id="ARBA00022692"/>
    </source>
</evidence>
<evidence type="ECO:0000256" key="14">
    <source>
        <dbReference type="ARBA" id="ARBA00023136"/>
    </source>
</evidence>
<gene>
    <name evidence="23" type="ORF">B0A48_07341</name>
</gene>
<protein>
    <recommendedName>
        <fullName evidence="18">Very long-chain fatty acid transport protein</fullName>
    </recommendedName>
    <alternativeName>
        <fullName evidence="19">Very-long-chain acyl-CoA synthetase</fullName>
    </alternativeName>
</protein>
<dbReference type="GO" id="GO:0005524">
    <property type="term" value="F:ATP binding"/>
    <property type="evidence" value="ECO:0007669"/>
    <property type="project" value="UniProtKB-KW"/>
</dbReference>
<evidence type="ECO:0000256" key="10">
    <source>
        <dbReference type="ARBA" id="ARBA00022741"/>
    </source>
</evidence>
<evidence type="ECO:0000256" key="7">
    <source>
        <dbReference type="ARBA" id="ARBA00022598"/>
    </source>
</evidence>
<evidence type="ECO:0000256" key="4">
    <source>
        <dbReference type="ARBA" id="ARBA00006432"/>
    </source>
</evidence>
<feature type="domain" description="AMP-binding enzyme C-terminal" evidence="22">
    <location>
        <begin position="498"/>
        <end position="577"/>
    </location>
</feature>
<dbReference type="GO" id="GO:0044539">
    <property type="term" value="P:long-chain fatty acid import into cell"/>
    <property type="evidence" value="ECO:0007669"/>
    <property type="project" value="TreeGrafter"/>
</dbReference>
<evidence type="ECO:0000259" key="21">
    <source>
        <dbReference type="Pfam" id="PF00501"/>
    </source>
</evidence>
<dbReference type="FunFam" id="3.30.300.30:FF:000002">
    <property type="entry name" value="Long-chain fatty acid transport protein 1"/>
    <property type="match status" value="1"/>
</dbReference>
<feature type="chain" id="PRO_5012370551" description="Very long-chain fatty acid transport protein" evidence="20">
    <location>
        <begin position="17"/>
        <end position="630"/>
    </location>
</feature>